<dbReference type="EMBL" id="SNZG01000019">
    <property type="protein sequence ID" value="TDR37801.1"/>
    <property type="molecule type" value="Genomic_DNA"/>
</dbReference>
<accession>A0A8B4Q3V0</accession>
<keyword evidence="6" id="KW-1185">Reference proteome</keyword>
<feature type="chain" id="PRO_5032487382" description="Thioester domain-containing protein" evidence="1">
    <location>
        <begin position="29"/>
        <end position="342"/>
    </location>
</feature>
<name>A0A8B4Q3V0_9BACL</name>
<dbReference type="OrthoDB" id="2056845at2"/>
<reference evidence="3 5" key="1">
    <citation type="submission" date="2018-06" db="EMBL/GenBank/DDBJ databases">
        <authorList>
            <consortium name="Pathogen Informatics"/>
            <person name="Doyle S."/>
        </authorList>
    </citation>
    <scope>NUCLEOTIDE SEQUENCE [LARGE SCALE GENOMIC DNA]</scope>
    <source>
        <strain evidence="3 5">NCTC10597</strain>
    </source>
</reference>
<evidence type="ECO:0000313" key="4">
    <source>
        <dbReference type="EMBL" id="TDR37801.1"/>
    </source>
</evidence>
<dbReference type="SUPFAM" id="SSF49478">
    <property type="entry name" value="Cna protein B-type domain"/>
    <property type="match status" value="1"/>
</dbReference>
<sequence>MKKILFSTIFAIGFLCTLLLHNPNIAKAEELYIFSGEDLKTAPNINLKNRETIPTGFRTLFDKENWYYFCLDQLKTYPNSTTPPYVPARNAENQGVKWLIKNFHGDKELISNENNLTQYALTQLAIWCLTNPAVTSYRDPIVSNNGNLKALIDEARKHREDVDVEAELMQTTLELSNTKFVQYHANELFKSKISATITHTKALPTNKKIEMEDIKVYSIENGSKKDITNNAHVHLTESDFNINLAIDELFYLNFVPSYSVVVEWFGNVSATDNFVQGYKTVTERKFQLVATAHIITLSHAIKDDTTLKVDNFINISGKKNWDDGNRPDDITVNLFANGVKTD</sequence>
<protein>
    <recommendedName>
        <fullName evidence="2">Thioester domain-containing protein</fullName>
    </recommendedName>
</protein>
<dbReference type="Pfam" id="PF08341">
    <property type="entry name" value="TED"/>
    <property type="match status" value="1"/>
</dbReference>
<dbReference type="InterPro" id="IPR013552">
    <property type="entry name" value="Thioester_dom"/>
</dbReference>
<evidence type="ECO:0000259" key="2">
    <source>
        <dbReference type="Pfam" id="PF08341"/>
    </source>
</evidence>
<dbReference type="Proteomes" id="UP000254330">
    <property type="component" value="Unassembled WGS sequence"/>
</dbReference>
<feature type="signal peptide" evidence="1">
    <location>
        <begin position="1"/>
        <end position="28"/>
    </location>
</feature>
<dbReference type="EMBL" id="UGNP01000001">
    <property type="protein sequence ID" value="STX08477.1"/>
    <property type="molecule type" value="Genomic_DNA"/>
</dbReference>
<organism evidence="3 5">
    <name type="scientific">Kurthia zopfii</name>
    <dbReference type="NCBI Taxonomy" id="1650"/>
    <lineage>
        <taxon>Bacteria</taxon>
        <taxon>Bacillati</taxon>
        <taxon>Bacillota</taxon>
        <taxon>Bacilli</taxon>
        <taxon>Bacillales</taxon>
        <taxon>Caryophanaceae</taxon>
        <taxon>Kurthia</taxon>
    </lineage>
</organism>
<keyword evidence="1" id="KW-0732">Signal</keyword>
<reference evidence="4 6" key="2">
    <citation type="submission" date="2019-03" db="EMBL/GenBank/DDBJ databases">
        <title>Genomic Encyclopedia of Type Strains, Phase IV (KMG-IV): sequencing the most valuable type-strain genomes for metagenomic binning, comparative biology and taxonomic classification.</title>
        <authorList>
            <person name="Goeker M."/>
        </authorList>
    </citation>
    <scope>NUCLEOTIDE SEQUENCE [LARGE SCALE GENOMIC DNA]</scope>
    <source>
        <strain evidence="4 6">DSM 20580</strain>
    </source>
</reference>
<evidence type="ECO:0000313" key="3">
    <source>
        <dbReference type="EMBL" id="STX08477.1"/>
    </source>
</evidence>
<evidence type="ECO:0000313" key="5">
    <source>
        <dbReference type="Proteomes" id="UP000254330"/>
    </source>
</evidence>
<dbReference type="RefSeq" id="WP_109349894.1">
    <property type="nucleotide sequence ID" value="NZ_BJUE01000017.1"/>
</dbReference>
<feature type="domain" description="Thioester" evidence="2">
    <location>
        <begin position="68"/>
        <end position="152"/>
    </location>
</feature>
<evidence type="ECO:0000313" key="6">
    <source>
        <dbReference type="Proteomes" id="UP000294641"/>
    </source>
</evidence>
<proteinExistence type="predicted"/>
<comment type="caution">
    <text evidence="3">The sequence shown here is derived from an EMBL/GenBank/DDBJ whole genome shotgun (WGS) entry which is preliminary data.</text>
</comment>
<gene>
    <name evidence="4" type="ORF">DFR61_11937</name>
    <name evidence="3" type="ORF">NCTC10597_00136</name>
</gene>
<evidence type="ECO:0000256" key="1">
    <source>
        <dbReference type="SAM" id="SignalP"/>
    </source>
</evidence>
<dbReference type="AlphaFoldDB" id="A0A8B4Q3V0"/>
<dbReference type="Proteomes" id="UP000294641">
    <property type="component" value="Unassembled WGS sequence"/>
</dbReference>